<dbReference type="AlphaFoldDB" id="A0A081AZZ0"/>
<accession>A0A081AZZ0</accession>
<dbReference type="EMBL" id="ANJA01000307">
    <property type="protein sequence ID" value="ETO84451.1"/>
    <property type="molecule type" value="Genomic_DNA"/>
</dbReference>
<comment type="caution">
    <text evidence="1">The sequence shown here is derived from an EMBL/GenBank/DDBJ whole genome shotgun (WGS) entry which is preliminary data.</text>
</comment>
<proteinExistence type="predicted"/>
<evidence type="ECO:0000313" key="2">
    <source>
        <dbReference type="Proteomes" id="UP000028582"/>
    </source>
</evidence>
<organism evidence="1 2">
    <name type="scientific">Phytophthora nicotianae P1976</name>
    <dbReference type="NCBI Taxonomy" id="1317066"/>
    <lineage>
        <taxon>Eukaryota</taxon>
        <taxon>Sar</taxon>
        <taxon>Stramenopiles</taxon>
        <taxon>Oomycota</taxon>
        <taxon>Peronosporomycetes</taxon>
        <taxon>Peronosporales</taxon>
        <taxon>Peronosporaceae</taxon>
        <taxon>Phytophthora</taxon>
    </lineage>
</organism>
<name>A0A081AZZ0_PHYNI</name>
<dbReference type="Proteomes" id="UP000028582">
    <property type="component" value="Unassembled WGS sequence"/>
</dbReference>
<reference evidence="1 2" key="1">
    <citation type="submission" date="2013-11" db="EMBL/GenBank/DDBJ databases">
        <title>The Genome Sequence of Phytophthora parasitica P1976.</title>
        <authorList>
            <consortium name="The Broad Institute Genomics Platform"/>
            <person name="Russ C."/>
            <person name="Tyler B."/>
            <person name="Panabieres F."/>
            <person name="Shan W."/>
            <person name="Tripathy S."/>
            <person name="Grunwald N."/>
            <person name="Machado M."/>
            <person name="Johnson C.S."/>
            <person name="Walker B."/>
            <person name="Young S."/>
            <person name="Zeng Q."/>
            <person name="Gargeya S."/>
            <person name="Fitzgerald M."/>
            <person name="Haas B."/>
            <person name="Abouelleil A."/>
            <person name="Allen A.W."/>
            <person name="Alvarado L."/>
            <person name="Arachchi H.M."/>
            <person name="Berlin A.M."/>
            <person name="Chapman S.B."/>
            <person name="Gainer-Dewar J."/>
            <person name="Goldberg J."/>
            <person name="Griggs A."/>
            <person name="Gujja S."/>
            <person name="Hansen M."/>
            <person name="Howarth C."/>
            <person name="Imamovic A."/>
            <person name="Ireland A."/>
            <person name="Larimer J."/>
            <person name="McCowan C."/>
            <person name="Murphy C."/>
            <person name="Pearson M."/>
            <person name="Poon T.W."/>
            <person name="Priest M."/>
            <person name="Roberts A."/>
            <person name="Saif S."/>
            <person name="Shea T."/>
            <person name="Sisk P."/>
            <person name="Sykes S."/>
            <person name="Wortman J."/>
            <person name="Nusbaum C."/>
            <person name="Birren B."/>
        </authorList>
    </citation>
    <scope>NUCLEOTIDE SEQUENCE [LARGE SCALE GENOMIC DNA]</scope>
    <source>
        <strain evidence="1 2">P1976</strain>
    </source>
</reference>
<gene>
    <name evidence="1" type="ORF">F444_01641</name>
</gene>
<protein>
    <submittedName>
        <fullName evidence="1">Uncharacterized protein</fullName>
    </submittedName>
</protein>
<sequence>MSFWVDCIGERYTNDCTGNIVVHSDTSHFIKY</sequence>
<evidence type="ECO:0000313" key="1">
    <source>
        <dbReference type="EMBL" id="ETO84451.1"/>
    </source>
</evidence>